<protein>
    <recommendedName>
        <fullName evidence="7">EAL domain-containing protein</fullName>
    </recommendedName>
</protein>
<feature type="domain" description="PAC" evidence="2">
    <location>
        <begin position="251"/>
        <end position="301"/>
    </location>
</feature>
<dbReference type="InterPro" id="IPR001633">
    <property type="entry name" value="EAL_dom"/>
</dbReference>
<dbReference type="SMART" id="SM00091">
    <property type="entry name" value="PAS"/>
    <property type="match status" value="2"/>
</dbReference>
<evidence type="ECO:0000313" key="5">
    <source>
        <dbReference type="EMBL" id="GAA0595799.1"/>
    </source>
</evidence>
<dbReference type="EMBL" id="BAAAFZ010000060">
    <property type="protein sequence ID" value="GAA0595799.1"/>
    <property type="molecule type" value="Genomic_DNA"/>
</dbReference>
<dbReference type="InterPro" id="IPR000160">
    <property type="entry name" value="GGDEF_dom"/>
</dbReference>
<dbReference type="Pfam" id="PF00990">
    <property type="entry name" value="GGDEF"/>
    <property type="match status" value="1"/>
</dbReference>
<dbReference type="Pfam" id="PF01590">
    <property type="entry name" value="GAF"/>
    <property type="match status" value="1"/>
</dbReference>
<feature type="domain" description="PAS" evidence="1">
    <location>
        <begin position="180"/>
        <end position="227"/>
    </location>
</feature>
<sequence>MDTPPRPPCAREAAAARDLPDIADCLGRGIEEEVNCEEIARLAAELLGAPIAVVALRAEAAGAMLPRARVGLGPEDAGQAAPFHACAAASDGLLLVPDAAADERFAACPLVAGPPRVRFCAAVPLTGRGDKVVGALSVFDTEPRAALRDGQADRLRFLARAAVLHLEHARLHAVAVASSQIAASTSDAFICADARGAITFWNRAAEALFGYTREEAVGRPLDTIMPERFRAAHNGGFARLAAGGGPRLVGKTVEVPARHKSGREIEIELSLSAWRQGGEVAVGAIIRDITERKRAEAELRRTRAFADTVVESVPAMLFVKDAADLRHVLLNKAGEELLGAPREAVLGKAARDLFPPEQARLFEEADRDALRSGPARVTEETIRTQDRRDRLLLTTRLAIPGEDGRPAYLLGFSEDITERREAEARIAHMAGHDALTGLPNRTLLRDRLQQAIAAGGAAAVLCLDLDRFKEVNDTLGHPVGDALLRAATERLRGCARGRDVVARLGGDEFAVVLPAPAGTPEGAAGFAGRVVEALAEPFLIEGHQLLAGASIGIAVAPADGADADTLLRRADMALHRAKAEGRATCRFFEPALDAQLQERRALEADLRRAVREGRFELHYQPLVRTAMGRVSGVEALLRWRRADGGLVPPADFVPLAEETGLIVPIGHWVLHEACAEVARWPSEVLGVAVNLSPAQFRRGDLVGSVRSALAASGLAPERLELEITESVLLEDDRATLGTLRELRALGVRIAMDDFGTGYSSLGYLQRFPFDKIKIDRSFVRGMAHDANCMAIVRAVVSLGATLGVTITAEGVETPEQLALLRDIGCDEAQGFLLGRPKPGSEVVEQHLPRAGGPCAREAAEIPA</sequence>
<dbReference type="CDD" id="cd01948">
    <property type="entry name" value="EAL"/>
    <property type="match status" value="1"/>
</dbReference>
<dbReference type="NCBIfam" id="TIGR00229">
    <property type="entry name" value="sensory_box"/>
    <property type="match status" value="2"/>
</dbReference>
<dbReference type="SUPFAM" id="SSF55785">
    <property type="entry name" value="PYP-like sensor domain (PAS domain)"/>
    <property type="match status" value="2"/>
</dbReference>
<reference evidence="6" key="1">
    <citation type="journal article" date="2019" name="Int. J. Syst. Evol. Microbiol.">
        <title>The Global Catalogue of Microorganisms (GCM) 10K type strain sequencing project: providing services to taxonomists for standard genome sequencing and annotation.</title>
        <authorList>
            <consortium name="The Broad Institute Genomics Platform"/>
            <consortium name="The Broad Institute Genome Sequencing Center for Infectious Disease"/>
            <person name="Wu L."/>
            <person name="Ma J."/>
        </authorList>
    </citation>
    <scope>NUCLEOTIDE SEQUENCE [LARGE SCALE GENOMIC DNA]</scope>
    <source>
        <strain evidence="6">JCM 9933</strain>
    </source>
</reference>
<dbReference type="SUPFAM" id="SSF55781">
    <property type="entry name" value="GAF domain-like"/>
    <property type="match status" value="1"/>
</dbReference>
<dbReference type="Gene3D" id="3.30.450.20">
    <property type="entry name" value="PAS domain"/>
    <property type="match status" value="2"/>
</dbReference>
<dbReference type="InterPro" id="IPR000014">
    <property type="entry name" value="PAS"/>
</dbReference>
<dbReference type="PROSITE" id="PS50887">
    <property type="entry name" value="GGDEF"/>
    <property type="match status" value="1"/>
</dbReference>
<dbReference type="InterPro" id="IPR003018">
    <property type="entry name" value="GAF"/>
</dbReference>
<dbReference type="SUPFAM" id="SSF141868">
    <property type="entry name" value="EAL domain-like"/>
    <property type="match status" value="1"/>
</dbReference>
<dbReference type="PANTHER" id="PTHR44757:SF2">
    <property type="entry name" value="BIOFILM ARCHITECTURE MAINTENANCE PROTEIN MBAA"/>
    <property type="match status" value="1"/>
</dbReference>
<feature type="domain" description="PAC" evidence="2">
    <location>
        <begin position="376"/>
        <end position="428"/>
    </location>
</feature>
<dbReference type="Proteomes" id="UP001501588">
    <property type="component" value="Unassembled WGS sequence"/>
</dbReference>
<dbReference type="PROSITE" id="PS50883">
    <property type="entry name" value="EAL"/>
    <property type="match status" value="1"/>
</dbReference>
<evidence type="ECO:0000259" key="1">
    <source>
        <dbReference type="PROSITE" id="PS50112"/>
    </source>
</evidence>
<evidence type="ECO:0000259" key="4">
    <source>
        <dbReference type="PROSITE" id="PS50887"/>
    </source>
</evidence>
<evidence type="ECO:0000259" key="3">
    <source>
        <dbReference type="PROSITE" id="PS50883"/>
    </source>
</evidence>
<dbReference type="InterPro" id="IPR035919">
    <property type="entry name" value="EAL_sf"/>
</dbReference>
<evidence type="ECO:0008006" key="7">
    <source>
        <dbReference type="Google" id="ProtNLM"/>
    </source>
</evidence>
<dbReference type="InterPro" id="IPR035965">
    <property type="entry name" value="PAS-like_dom_sf"/>
</dbReference>
<dbReference type="SUPFAM" id="SSF55073">
    <property type="entry name" value="Nucleotide cyclase"/>
    <property type="match status" value="1"/>
</dbReference>
<dbReference type="RefSeq" id="WP_343896939.1">
    <property type="nucleotide sequence ID" value="NZ_BAAAFZ010000060.1"/>
</dbReference>
<proteinExistence type="predicted"/>
<dbReference type="SMART" id="SM00052">
    <property type="entry name" value="EAL"/>
    <property type="match status" value="1"/>
</dbReference>
<dbReference type="Gene3D" id="3.30.450.40">
    <property type="match status" value="1"/>
</dbReference>
<dbReference type="Gene3D" id="3.30.70.270">
    <property type="match status" value="1"/>
</dbReference>
<dbReference type="PROSITE" id="PS50113">
    <property type="entry name" value="PAC"/>
    <property type="match status" value="2"/>
</dbReference>
<name>A0ABP3QQY6_9PROT</name>
<dbReference type="InterPro" id="IPR001610">
    <property type="entry name" value="PAC"/>
</dbReference>
<dbReference type="CDD" id="cd00130">
    <property type="entry name" value="PAS"/>
    <property type="match status" value="2"/>
</dbReference>
<accession>A0ABP3QQY6</accession>
<dbReference type="PROSITE" id="PS50112">
    <property type="entry name" value="PAS"/>
    <property type="match status" value="2"/>
</dbReference>
<feature type="domain" description="EAL" evidence="3">
    <location>
        <begin position="599"/>
        <end position="850"/>
    </location>
</feature>
<feature type="domain" description="GGDEF" evidence="4">
    <location>
        <begin position="456"/>
        <end position="590"/>
    </location>
</feature>
<dbReference type="SMART" id="SM00086">
    <property type="entry name" value="PAC"/>
    <property type="match status" value="2"/>
</dbReference>
<feature type="domain" description="PAS" evidence="1">
    <location>
        <begin position="302"/>
        <end position="373"/>
    </location>
</feature>
<dbReference type="InterPro" id="IPR052155">
    <property type="entry name" value="Biofilm_reg_signaling"/>
</dbReference>
<comment type="caution">
    <text evidence="5">The sequence shown here is derived from an EMBL/GenBank/DDBJ whole genome shotgun (WGS) entry which is preliminary data.</text>
</comment>
<evidence type="ECO:0000259" key="2">
    <source>
        <dbReference type="PROSITE" id="PS50113"/>
    </source>
</evidence>
<keyword evidence="6" id="KW-1185">Reference proteome</keyword>
<dbReference type="PANTHER" id="PTHR44757">
    <property type="entry name" value="DIGUANYLATE CYCLASE DGCP"/>
    <property type="match status" value="1"/>
</dbReference>
<dbReference type="InterPro" id="IPR013656">
    <property type="entry name" value="PAS_4"/>
</dbReference>
<dbReference type="InterPro" id="IPR029787">
    <property type="entry name" value="Nucleotide_cyclase"/>
</dbReference>
<dbReference type="Gene3D" id="3.20.20.450">
    <property type="entry name" value="EAL domain"/>
    <property type="match status" value="1"/>
</dbReference>
<evidence type="ECO:0000313" key="6">
    <source>
        <dbReference type="Proteomes" id="UP001501588"/>
    </source>
</evidence>
<dbReference type="SMART" id="SM00267">
    <property type="entry name" value="GGDEF"/>
    <property type="match status" value="1"/>
</dbReference>
<dbReference type="Pfam" id="PF08448">
    <property type="entry name" value="PAS_4"/>
    <property type="match status" value="2"/>
</dbReference>
<dbReference type="Pfam" id="PF00563">
    <property type="entry name" value="EAL"/>
    <property type="match status" value="1"/>
</dbReference>
<dbReference type="NCBIfam" id="TIGR00254">
    <property type="entry name" value="GGDEF"/>
    <property type="match status" value="1"/>
</dbReference>
<gene>
    <name evidence="5" type="ORF">GCM10009416_37700</name>
</gene>
<dbReference type="InterPro" id="IPR000700">
    <property type="entry name" value="PAS-assoc_C"/>
</dbReference>
<organism evidence="5 6">
    <name type="scientific">Craurococcus roseus</name>
    <dbReference type="NCBI Taxonomy" id="77585"/>
    <lineage>
        <taxon>Bacteria</taxon>
        <taxon>Pseudomonadati</taxon>
        <taxon>Pseudomonadota</taxon>
        <taxon>Alphaproteobacteria</taxon>
        <taxon>Acetobacterales</taxon>
        <taxon>Acetobacteraceae</taxon>
        <taxon>Craurococcus</taxon>
    </lineage>
</organism>
<dbReference type="InterPro" id="IPR029016">
    <property type="entry name" value="GAF-like_dom_sf"/>
</dbReference>
<dbReference type="InterPro" id="IPR043128">
    <property type="entry name" value="Rev_trsase/Diguanyl_cyclase"/>
</dbReference>
<dbReference type="CDD" id="cd01949">
    <property type="entry name" value="GGDEF"/>
    <property type="match status" value="1"/>
</dbReference>